<dbReference type="EMBL" id="MING01000083">
    <property type="protein sequence ID" value="POG03005.1"/>
    <property type="molecule type" value="Genomic_DNA"/>
</dbReference>
<dbReference type="Proteomes" id="UP000185146">
    <property type="component" value="Chromosome"/>
</dbReference>
<protein>
    <submittedName>
        <fullName evidence="8">3-hydroxybenzoate 6-monooxygenase</fullName>
        <ecNumber evidence="8">1.14.13.24</ecNumber>
    </submittedName>
    <submittedName>
        <fullName evidence="7">Salicylate hydroxylase</fullName>
    </submittedName>
</protein>
<comment type="cofactor">
    <cofactor evidence="1">
        <name>FAD</name>
        <dbReference type="ChEBI" id="CHEBI:57692"/>
    </cofactor>
</comment>
<evidence type="ECO:0000259" key="6">
    <source>
        <dbReference type="Pfam" id="PF01494"/>
    </source>
</evidence>
<feature type="domain" description="FAD-binding" evidence="6">
    <location>
        <begin position="6"/>
        <end position="322"/>
    </location>
</feature>
<evidence type="ECO:0000313" key="12">
    <source>
        <dbReference type="Proteomes" id="UP000542695"/>
    </source>
</evidence>
<evidence type="ECO:0000256" key="4">
    <source>
        <dbReference type="ARBA" id="ARBA00023002"/>
    </source>
</evidence>
<reference evidence="9 11" key="1">
    <citation type="submission" date="2016-08" db="EMBL/GenBank/DDBJ databases">
        <authorList>
            <person name="Seilhamer J.J."/>
        </authorList>
    </citation>
    <scope>NUCLEOTIDE SEQUENCE [LARGE SCALE GENOMIC DNA]</scope>
    <source>
        <strain evidence="9 11">KH-18-2</strain>
    </source>
</reference>
<keyword evidence="2" id="KW-0285">Flavoprotein</keyword>
<reference evidence="7 10" key="2">
    <citation type="submission" date="2016-12" db="EMBL/GenBank/DDBJ databases">
        <title>Draft Genome Sequence of Mercury Resistant Pseudomonas DRA525.</title>
        <authorList>
            <person name="Drace K.M."/>
        </authorList>
    </citation>
    <scope>NUCLEOTIDE SEQUENCE [LARGE SCALE GENOMIC DNA]</scope>
    <source>
        <strain evidence="7 10">DRA525</strain>
    </source>
</reference>
<dbReference type="Proteomes" id="UP000237378">
    <property type="component" value="Unassembled WGS sequence"/>
</dbReference>
<dbReference type="GO" id="GO:0071949">
    <property type="term" value="F:FAD binding"/>
    <property type="evidence" value="ECO:0007669"/>
    <property type="project" value="InterPro"/>
</dbReference>
<dbReference type="EC" id="1.14.13.24" evidence="8"/>
<reference evidence="9 11" key="3">
    <citation type="submission" date="2018-03" db="EMBL/GenBank/DDBJ databases">
        <title>Draft genome of Pseudomonas putida strain KH-18-2.</title>
        <authorList>
            <person name="Yoshizawa S."/>
            <person name="Khan N.H."/>
            <person name="Nishimura M."/>
            <person name="Chiura H.X."/>
            <person name="Ogura Y."/>
            <person name="Hayashi T."/>
            <person name="Kogure K."/>
        </authorList>
    </citation>
    <scope>NUCLEOTIDE SEQUENCE [LARGE SCALE GENOMIC DNA]</scope>
    <source>
        <strain evidence="9 11">KH-18-2</strain>
    </source>
</reference>
<organism evidence="7 10">
    <name type="scientific">Pseudomonas putida</name>
    <name type="common">Arthrobacter siderocapsulatus</name>
    <dbReference type="NCBI Taxonomy" id="303"/>
    <lineage>
        <taxon>Bacteria</taxon>
        <taxon>Pseudomonadati</taxon>
        <taxon>Pseudomonadota</taxon>
        <taxon>Gammaproteobacteria</taxon>
        <taxon>Pseudomonadales</taxon>
        <taxon>Pseudomonadaceae</taxon>
        <taxon>Pseudomonas</taxon>
    </lineage>
</organism>
<dbReference type="Gene3D" id="3.50.50.60">
    <property type="entry name" value="FAD/NAD(P)-binding domain"/>
    <property type="match status" value="1"/>
</dbReference>
<keyword evidence="5 8" id="KW-0503">Monooxygenase</keyword>
<evidence type="ECO:0000313" key="8">
    <source>
        <dbReference type="EMBL" id="NWC83734.1"/>
    </source>
</evidence>
<dbReference type="GO" id="GO:0018669">
    <property type="term" value="F:3-hydroxybenzoate 6-monooxygenase activity"/>
    <property type="evidence" value="ECO:0007669"/>
    <property type="project" value="UniProtKB-EC"/>
</dbReference>
<reference evidence="8 12" key="4">
    <citation type="submission" date="2020-04" db="EMBL/GenBank/DDBJ databases">
        <title>Molecular characterization of pseudomonads from Agaricus bisporus reveal novel blotch 2 pathogens in Western Europe.</title>
        <authorList>
            <person name="Taparia T."/>
            <person name="Krijger M."/>
            <person name="Haynes E."/>
            <person name="Elpinstone J.G."/>
            <person name="Noble R."/>
            <person name="Van Der Wolf J."/>
        </authorList>
    </citation>
    <scope>NUCLEOTIDE SEQUENCE [LARGE SCALE GENOMIC DNA]</scope>
    <source>
        <strain evidence="8 12">P7765</strain>
    </source>
</reference>
<evidence type="ECO:0000313" key="9">
    <source>
        <dbReference type="EMBL" id="POG03005.1"/>
    </source>
</evidence>
<keyword evidence="4 8" id="KW-0560">Oxidoreductase</keyword>
<dbReference type="PRINTS" id="PR00420">
    <property type="entry name" value="RNGMNOXGNASE"/>
</dbReference>
<dbReference type="PANTHER" id="PTHR13789">
    <property type="entry name" value="MONOOXYGENASE"/>
    <property type="match status" value="1"/>
</dbReference>
<dbReference type="InterPro" id="IPR050493">
    <property type="entry name" value="FAD-dep_Monooxygenase_BioMet"/>
</dbReference>
<sequence length="391" mass="42982">MSQANPVVIVGGGIGGLAAALALSQKGIASRLIEQANEFREVGAGIQVGPNGYRVLETLGIADKVAELAVLPDDLIFMDGVTEKQITSIPTGAAFRDRFKYPYSLVHRADLHSVLLEACRESELVQFQVATKVISYEDTGTSVNVFTDKGETFQASALIGADGLWSKVRERIVGDGAPVVSGHIAYRAVLPIEDVPVEFRRNAMILWGGPKCHLVQYPLRGGKLFNLVAVFHSDKYVEGWNTEGDRDELIKRFAGTCPTVQALLYKIDSWRMWVLCDRQPVKQWCSGRTVLLGDAAHPMLQYLAQGACMAMEDAVVLADEMSRANGCYAGAFEKYQARRYLRTGRCQVMARVHGDFYHAEGVVAELRNGMLAKRTAEQAYDGLSWLYDAVI</sequence>
<dbReference type="PANTHER" id="PTHR13789:SF318">
    <property type="entry name" value="GERANYLGERANYL DIPHOSPHATE REDUCTASE"/>
    <property type="match status" value="1"/>
</dbReference>
<accession>A0A1L5PT59</accession>
<dbReference type="SUPFAM" id="SSF51905">
    <property type="entry name" value="FAD/NAD(P)-binding domain"/>
    <property type="match status" value="1"/>
</dbReference>
<evidence type="ECO:0000256" key="2">
    <source>
        <dbReference type="ARBA" id="ARBA00022630"/>
    </source>
</evidence>
<dbReference type="RefSeq" id="WP_051095773.1">
    <property type="nucleotide sequence ID" value="NZ_CP018743.1"/>
</dbReference>
<dbReference type="NCBIfam" id="NF006021">
    <property type="entry name" value="PRK08163.1"/>
    <property type="match status" value="1"/>
</dbReference>
<dbReference type="InterPro" id="IPR036188">
    <property type="entry name" value="FAD/NAD-bd_sf"/>
</dbReference>
<evidence type="ECO:0000256" key="5">
    <source>
        <dbReference type="ARBA" id="ARBA00023033"/>
    </source>
</evidence>
<proteinExistence type="predicted"/>
<evidence type="ECO:0000256" key="1">
    <source>
        <dbReference type="ARBA" id="ARBA00001974"/>
    </source>
</evidence>
<keyword evidence="3" id="KW-0274">FAD</keyword>
<evidence type="ECO:0000313" key="7">
    <source>
        <dbReference type="EMBL" id="APO83358.1"/>
    </source>
</evidence>
<dbReference type="EMBL" id="JACARV010000100">
    <property type="protein sequence ID" value="NWC83734.1"/>
    <property type="molecule type" value="Genomic_DNA"/>
</dbReference>
<dbReference type="AlphaFoldDB" id="A0A1L5PT59"/>
<evidence type="ECO:0000256" key="3">
    <source>
        <dbReference type="ARBA" id="ARBA00022827"/>
    </source>
</evidence>
<dbReference type="Proteomes" id="UP000542695">
    <property type="component" value="Unassembled WGS sequence"/>
</dbReference>
<gene>
    <name evidence="9" type="ORF">BGP82_17040</name>
    <name evidence="7" type="ORF">BL240_18690</name>
    <name evidence="8" type="ORF">HX798_26100</name>
</gene>
<evidence type="ECO:0000313" key="10">
    <source>
        <dbReference type="Proteomes" id="UP000185146"/>
    </source>
</evidence>
<dbReference type="EMBL" id="CP018743">
    <property type="protein sequence ID" value="APO83358.1"/>
    <property type="molecule type" value="Genomic_DNA"/>
</dbReference>
<evidence type="ECO:0000313" key="11">
    <source>
        <dbReference type="Proteomes" id="UP000237378"/>
    </source>
</evidence>
<dbReference type="SUPFAM" id="SSF54373">
    <property type="entry name" value="FAD-linked reductases, C-terminal domain"/>
    <property type="match status" value="1"/>
</dbReference>
<name>A0A1L5PT59_PSEPU</name>
<dbReference type="Pfam" id="PF01494">
    <property type="entry name" value="FAD_binding_3"/>
    <property type="match status" value="1"/>
</dbReference>
<dbReference type="InterPro" id="IPR002938">
    <property type="entry name" value="FAD-bd"/>
</dbReference>